<organism evidence="2 3">
    <name type="scientific">Georgenia halophila</name>
    <dbReference type="NCBI Taxonomy" id="620889"/>
    <lineage>
        <taxon>Bacteria</taxon>
        <taxon>Bacillati</taxon>
        <taxon>Actinomycetota</taxon>
        <taxon>Actinomycetes</taxon>
        <taxon>Micrococcales</taxon>
        <taxon>Bogoriellaceae</taxon>
        <taxon>Georgenia</taxon>
    </lineage>
</organism>
<dbReference type="Pfam" id="PF16945">
    <property type="entry name" value="Phage_r1t_holin"/>
    <property type="match status" value="1"/>
</dbReference>
<reference evidence="3" key="2">
    <citation type="journal article" date="2019" name="Int. J. Syst. Evol. Microbiol.">
        <title>The Global Catalogue of Microorganisms (GCM) 10K type strain sequencing project: providing services to taxonomists for standard genome sequencing and annotation.</title>
        <authorList>
            <consortium name="The Broad Institute Genomics Platform"/>
            <consortium name="The Broad Institute Genome Sequencing Center for Infectious Disease"/>
            <person name="Wu L."/>
            <person name="Ma J."/>
        </authorList>
    </citation>
    <scope>NUCLEOTIDE SEQUENCE [LARGE SCALE GENOMIC DNA]</scope>
    <source>
        <strain evidence="3">JCM 17810</strain>
    </source>
</reference>
<name>A0ABP8L186_9MICO</name>
<keyword evidence="3" id="KW-1185">Reference proteome</keyword>
<evidence type="ECO:0000313" key="3">
    <source>
        <dbReference type="Proteomes" id="UP001500622"/>
    </source>
</evidence>
<accession>A0ABP8L186</accession>
<gene>
    <name evidence="1" type="ORF">GCM10023169_05000</name>
    <name evidence="2" type="ORF">GCM10023169_12610</name>
</gene>
<evidence type="ECO:0008006" key="4">
    <source>
        <dbReference type="Google" id="ProtNLM"/>
    </source>
</evidence>
<sequence>MSIWTGQFWKATAERAIATAAQSAIVVLGAEQLNVLEVDFVEVGGFVAGGAVLAILKALIANAATKEGPSTTHAEVVNLPGWHEA</sequence>
<reference evidence="2" key="3">
    <citation type="submission" date="2023-12" db="EMBL/GenBank/DDBJ databases">
        <authorList>
            <person name="Sun Q."/>
            <person name="Inoue M."/>
        </authorList>
    </citation>
    <scope>NUCLEOTIDE SEQUENCE</scope>
    <source>
        <strain evidence="2">JCM 17810</strain>
    </source>
</reference>
<protein>
    <recommendedName>
        <fullName evidence="4">Holin</fullName>
    </recommendedName>
</protein>
<evidence type="ECO:0000313" key="1">
    <source>
        <dbReference type="EMBL" id="GAA4417002.1"/>
    </source>
</evidence>
<reference evidence="2" key="1">
    <citation type="journal article" date="2014" name="Int. J. Syst. Evol. Microbiol.">
        <title>Complete genome of a new Firmicutes species belonging to the dominant human colonic microbiota ('Ruminococcus bicirculans') reveals two chromosomes and a selective capacity to utilize plant glucans.</title>
        <authorList>
            <consortium name="NISC Comparative Sequencing Program"/>
            <person name="Wegmann U."/>
            <person name="Louis P."/>
            <person name="Goesmann A."/>
            <person name="Henrissat B."/>
            <person name="Duncan S.H."/>
            <person name="Flint H.J."/>
        </authorList>
    </citation>
    <scope>NUCLEOTIDE SEQUENCE</scope>
    <source>
        <strain evidence="2">JCM 17810</strain>
    </source>
</reference>
<evidence type="ECO:0000313" key="2">
    <source>
        <dbReference type="EMBL" id="GAA4420578.1"/>
    </source>
</evidence>
<dbReference type="EMBL" id="BAABGN010000002">
    <property type="protein sequence ID" value="GAA4417002.1"/>
    <property type="molecule type" value="Genomic_DNA"/>
</dbReference>
<dbReference type="Proteomes" id="UP001500622">
    <property type="component" value="Unassembled WGS sequence"/>
</dbReference>
<dbReference type="EMBL" id="BAABGN010000004">
    <property type="protein sequence ID" value="GAA4420578.1"/>
    <property type="molecule type" value="Genomic_DNA"/>
</dbReference>
<proteinExistence type="predicted"/>
<comment type="caution">
    <text evidence="2">The sequence shown here is derived from an EMBL/GenBank/DDBJ whole genome shotgun (WGS) entry which is preliminary data.</text>
</comment>
<dbReference type="RefSeq" id="WP_345214909.1">
    <property type="nucleotide sequence ID" value="NZ_BAABGN010000002.1"/>
</dbReference>
<dbReference type="InterPro" id="IPR020109">
    <property type="entry name" value="Holin_r1t"/>
</dbReference>